<feature type="region of interest" description="Disordered" evidence="2">
    <location>
        <begin position="63"/>
        <end position="93"/>
    </location>
</feature>
<feature type="compositionally biased region" description="Basic and acidic residues" evidence="2">
    <location>
        <begin position="416"/>
        <end position="437"/>
    </location>
</feature>
<keyword evidence="3" id="KW-1185">Reference proteome</keyword>
<feature type="compositionally biased region" description="Pro residues" evidence="2">
    <location>
        <begin position="286"/>
        <end position="299"/>
    </location>
</feature>
<feature type="compositionally biased region" description="Pro residues" evidence="2">
    <location>
        <begin position="177"/>
        <end position="187"/>
    </location>
</feature>
<evidence type="ECO:0000256" key="2">
    <source>
        <dbReference type="SAM" id="MobiDB-lite"/>
    </source>
</evidence>
<feature type="compositionally biased region" description="Basic and acidic residues" evidence="2">
    <location>
        <begin position="464"/>
        <end position="490"/>
    </location>
</feature>
<gene>
    <name evidence="4" type="primary">LOC101862314</name>
</gene>
<dbReference type="PANTHER" id="PTHR14429:SF22">
    <property type="entry name" value="AGAP013055-PA"/>
    <property type="match status" value="1"/>
</dbReference>
<keyword evidence="1" id="KW-0597">Phosphoprotein</keyword>
<feature type="region of interest" description="Disordered" evidence="2">
    <location>
        <begin position="212"/>
        <end position="437"/>
    </location>
</feature>
<reference evidence="4" key="1">
    <citation type="submission" date="2025-08" db="UniProtKB">
        <authorList>
            <consortium name="RefSeq"/>
        </authorList>
    </citation>
    <scope>IDENTIFICATION</scope>
</reference>
<dbReference type="PANTHER" id="PTHR14429">
    <property type="entry name" value="FIBROSIN FAMILY MEMBER"/>
    <property type="match status" value="1"/>
</dbReference>
<evidence type="ECO:0000313" key="4">
    <source>
        <dbReference type="RefSeq" id="XP_005111684.2"/>
    </source>
</evidence>
<protein>
    <submittedName>
        <fullName evidence="4">Autism susceptibility gene 2 protein</fullName>
    </submittedName>
</protein>
<evidence type="ECO:0000256" key="1">
    <source>
        <dbReference type="ARBA" id="ARBA00022553"/>
    </source>
</evidence>
<feature type="region of interest" description="Disordered" evidence="2">
    <location>
        <begin position="1"/>
        <end position="32"/>
    </location>
</feature>
<feature type="compositionally biased region" description="Pro residues" evidence="2">
    <location>
        <begin position="1"/>
        <end position="13"/>
    </location>
</feature>
<feature type="region of interest" description="Disordered" evidence="2">
    <location>
        <begin position="452"/>
        <end position="490"/>
    </location>
</feature>
<evidence type="ECO:0000313" key="3">
    <source>
        <dbReference type="Proteomes" id="UP000694888"/>
    </source>
</evidence>
<name>A0ABM0K8Y8_APLCA</name>
<feature type="region of interest" description="Disordered" evidence="2">
    <location>
        <begin position="168"/>
        <end position="193"/>
    </location>
</feature>
<dbReference type="Pfam" id="PF15336">
    <property type="entry name" value="Auts2"/>
    <property type="match status" value="1"/>
</dbReference>
<dbReference type="GeneID" id="101862314"/>
<dbReference type="Proteomes" id="UP000694888">
    <property type="component" value="Unplaced"/>
</dbReference>
<feature type="region of interest" description="Disordered" evidence="2">
    <location>
        <begin position="684"/>
        <end position="766"/>
    </location>
</feature>
<feature type="compositionally biased region" description="Basic and acidic residues" evidence="2">
    <location>
        <begin position="387"/>
        <end position="402"/>
    </location>
</feature>
<proteinExistence type="predicted"/>
<feature type="compositionally biased region" description="Gly residues" evidence="2">
    <location>
        <begin position="222"/>
        <end position="234"/>
    </location>
</feature>
<feature type="compositionally biased region" description="Basic residues" evidence="2">
    <location>
        <begin position="77"/>
        <end position="90"/>
    </location>
</feature>
<feature type="compositionally biased region" description="Low complexity" evidence="2">
    <location>
        <begin position="14"/>
        <end position="23"/>
    </location>
</feature>
<organism evidence="3 4">
    <name type="scientific">Aplysia californica</name>
    <name type="common">California sea hare</name>
    <dbReference type="NCBI Taxonomy" id="6500"/>
    <lineage>
        <taxon>Eukaryota</taxon>
        <taxon>Metazoa</taxon>
        <taxon>Spiralia</taxon>
        <taxon>Lophotrochozoa</taxon>
        <taxon>Mollusca</taxon>
        <taxon>Gastropoda</taxon>
        <taxon>Heterobranchia</taxon>
        <taxon>Euthyneura</taxon>
        <taxon>Tectipleura</taxon>
        <taxon>Aplysiida</taxon>
        <taxon>Aplysioidea</taxon>
        <taxon>Aplysiidae</taxon>
        <taxon>Aplysia</taxon>
    </lineage>
</organism>
<dbReference type="RefSeq" id="XP_005111684.2">
    <property type="nucleotide sequence ID" value="XM_005111627.3"/>
</dbReference>
<sequence length="766" mass="83679">MFATPLPPAPLPSLAPTASLPTTHPSASGPFSAESLIRNQQDFLHQDLNNRLLAQRDSAPAIALPPSPFVRSETHQHQHQHQHLHNHMHQHSYGGLGTPLVPPTPPLFDKIPKAFETGVFRPSIVPSYGAAFSSLLPPGPSGASLASSLQGAFQPKNLVTPGALLLPYRDRDNKSVGPPPPPPPGLPAPHKKQGKWCALHVKVAWEIYHRQQKLQSHRDGEGGGASGGGLGKGAGPEAKPLEPLLRPPSHLLPGHAPGGGPSMPPGSRPPDIGAPAPSSLLSSGMPPFPRPSPYPPPSLLNPLGFSGLGSSMFAPVRDIAPPHALHPGLSPSPHEWNRLHRTPSSFPSWPKSEAEREKEREKERERELRKEEERERERRSSVNHRLAGLEDSRHKDGGESSRPKSRSRSRSPLRNGRLDGHVKPELGGHYERRYEDKPLSLSAGGLKLKEEELPPAAPIIPPHILEREKMERERMDRERLERDRLERERLERDRMERDRLERDRLEKEKLLQSVVVAERAEREKLIQAEEQRHKLLQSGGYIGLSPFGPGVPGAPGLSMLDRRVGGLMGAPGASYPFLERPPVPTSMWSPFDKSAAELSQRLELERERAAVMSRLAAVPSHLAALEQERVKEHMAREQHERDLELRRQYLDRLPAFTADRLRMADPLALGGYFPRTLSPMFGHGGVPGIKSNSPGGGLPGAPPPLIPSSSSTAPAPTLLSSSSSARSHDNSPSSSSKVKGCSPPDSTSDLKDKREGSSTDPDTHSR</sequence>
<feature type="compositionally biased region" description="Basic and acidic residues" evidence="2">
    <location>
        <begin position="748"/>
        <end position="766"/>
    </location>
</feature>
<feature type="compositionally biased region" description="Low complexity" evidence="2">
    <location>
        <begin position="707"/>
        <end position="736"/>
    </location>
</feature>
<dbReference type="InterPro" id="IPR023246">
    <property type="entry name" value="AUTS2"/>
</dbReference>
<feature type="compositionally biased region" description="Basic and acidic residues" evidence="2">
    <location>
        <begin position="352"/>
        <end position="380"/>
    </location>
</feature>
<accession>A0ABM0K8Y8</accession>